<accession>A0A0W0WY17</accession>
<gene>
    <name evidence="1" type="ORF">Loak_2332</name>
</gene>
<dbReference type="RefSeq" id="WP_035894048.1">
    <property type="nucleotide sequence ID" value="NZ_LCUA01000029.1"/>
</dbReference>
<evidence type="ECO:0000313" key="2">
    <source>
        <dbReference type="Proteomes" id="UP000054858"/>
    </source>
</evidence>
<organism evidence="1 2">
    <name type="scientific">Legionella oakridgensis</name>
    <dbReference type="NCBI Taxonomy" id="29423"/>
    <lineage>
        <taxon>Bacteria</taxon>
        <taxon>Pseudomonadati</taxon>
        <taxon>Pseudomonadota</taxon>
        <taxon>Gammaproteobacteria</taxon>
        <taxon>Legionellales</taxon>
        <taxon>Legionellaceae</taxon>
        <taxon>Legionella</taxon>
    </lineage>
</organism>
<sequence length="329" mass="37563">MFRTKQKTMTDELKSVQQEIKMRHKEFFESQLAYRLLSHPELFPAVKKISGSICYLITQNKEILLKILAENKIISDELLDEKYYGRLKSIDSTPVTGEIILQKILEVLCSDKINLSQILQIHMVFIHRLFDEIINFSDSNTMREITARKAALVKQLFPDALFRDRARKEINTSPSLTRQLGITRHPVFNKLVGMSEDAHLRALDRFAIDQGSVFYKNTIGKIIPKVAGPSGHTGALLLGANLYGNLTSEELHQYTIACFVFLATGGNHSFHEVMIVAQQVGIHYRENDYLHNLPSSIKDTEFFKTFSAEFPQYFQENDIENYSSLSPGA</sequence>
<dbReference type="Proteomes" id="UP000054858">
    <property type="component" value="Unassembled WGS sequence"/>
</dbReference>
<comment type="caution">
    <text evidence="1">The sequence shown here is derived from an EMBL/GenBank/DDBJ whole genome shotgun (WGS) entry which is preliminary data.</text>
</comment>
<protein>
    <submittedName>
        <fullName evidence="1">Uncharacterized protein</fullName>
    </submittedName>
</protein>
<dbReference type="AlphaFoldDB" id="A0A0W0WY17"/>
<name>A0A0W0WY17_9GAMM</name>
<evidence type="ECO:0000313" key="1">
    <source>
        <dbReference type="EMBL" id="KTD37196.1"/>
    </source>
</evidence>
<reference evidence="1 2" key="1">
    <citation type="submission" date="2015-11" db="EMBL/GenBank/DDBJ databases">
        <title>Genomic analysis of 38 Legionella species identifies large and diverse effector repertoires.</title>
        <authorList>
            <person name="Burstein D."/>
            <person name="Amaro F."/>
            <person name="Zusman T."/>
            <person name="Lifshitz Z."/>
            <person name="Cohen O."/>
            <person name="Gilbert J.A."/>
            <person name="Pupko T."/>
            <person name="Shuman H.A."/>
            <person name="Segal G."/>
        </authorList>
    </citation>
    <scope>NUCLEOTIDE SEQUENCE [LARGE SCALE GENOMIC DNA]</scope>
    <source>
        <strain evidence="1 2">Oak Ridge-10</strain>
    </source>
</reference>
<proteinExistence type="predicted"/>
<dbReference type="PATRIC" id="fig|29423.5.peg.2448"/>
<dbReference type="EMBL" id="LNYP01000031">
    <property type="protein sequence ID" value="KTD37196.1"/>
    <property type="molecule type" value="Genomic_DNA"/>
</dbReference>